<proteinExistence type="predicted"/>
<feature type="signal peptide" evidence="1">
    <location>
        <begin position="1"/>
        <end position="22"/>
    </location>
</feature>
<reference evidence="3 4" key="1">
    <citation type="submission" date="2022-08" db="EMBL/GenBank/DDBJ databases">
        <title>Reclassification of Massilia species as members of the genera Telluria, Duganella, Pseudoduganella, Mokoshia gen. nov. and Zemynaea gen. nov. using orthogonal and non-orthogonal genome-based approaches.</title>
        <authorList>
            <person name="Bowman J.P."/>
        </authorList>
    </citation>
    <scope>NUCLEOTIDE SEQUENCE [LARGE SCALE GENOMIC DNA]</scope>
    <source>
        <strain evidence="3 4">LMG 28164</strain>
    </source>
</reference>
<dbReference type="PROSITE" id="PS50933">
    <property type="entry name" value="CHRD"/>
    <property type="match status" value="1"/>
</dbReference>
<dbReference type="EMBL" id="JANUGX010000025">
    <property type="protein sequence ID" value="MCS0591275.1"/>
    <property type="molecule type" value="Genomic_DNA"/>
</dbReference>
<evidence type="ECO:0000256" key="1">
    <source>
        <dbReference type="SAM" id="SignalP"/>
    </source>
</evidence>
<dbReference type="InterPro" id="IPR010895">
    <property type="entry name" value="CHRD"/>
</dbReference>
<accession>A0ABT2AAP5</accession>
<evidence type="ECO:0000313" key="4">
    <source>
        <dbReference type="Proteomes" id="UP001205560"/>
    </source>
</evidence>
<keyword evidence="4" id="KW-1185">Reference proteome</keyword>
<evidence type="ECO:0000313" key="3">
    <source>
        <dbReference type="EMBL" id="MCS0591275.1"/>
    </source>
</evidence>
<protein>
    <submittedName>
        <fullName evidence="3">CHRD domain-containing protein</fullName>
    </submittedName>
</protein>
<dbReference type="RefSeq" id="WP_258847044.1">
    <property type="nucleotide sequence ID" value="NZ_JANUGX010000025.1"/>
</dbReference>
<dbReference type="SMART" id="SM00754">
    <property type="entry name" value="CHRD"/>
    <property type="match status" value="1"/>
</dbReference>
<dbReference type="Proteomes" id="UP001205560">
    <property type="component" value="Unassembled WGS sequence"/>
</dbReference>
<evidence type="ECO:0000259" key="2">
    <source>
        <dbReference type="PROSITE" id="PS50933"/>
    </source>
</evidence>
<sequence>MKQVLSVLTLAATVGLAAPAFAQTYRAVASGPAESPPNGSPGNSLVTIDIGGDKLMVDMPFRDLTGATVDAHVHCCTTNAFTGVAPVAVPFAGFPTDVHAGQYTGSLSLSDESIFDPAFLAANGGTAQSAASALLTGMNANEAYVNIHTTAFPNGEIRGFVVAAPVPEPSEWALLAGGLGALVWMGRRRRLEAGWQK</sequence>
<gene>
    <name evidence="3" type="ORF">NX782_18975</name>
</gene>
<comment type="caution">
    <text evidence="3">The sequence shown here is derived from an EMBL/GenBank/DDBJ whole genome shotgun (WGS) entry which is preliminary data.</text>
</comment>
<dbReference type="InterPro" id="IPR013424">
    <property type="entry name" value="Ice-binding_C"/>
</dbReference>
<feature type="chain" id="PRO_5045839097" evidence="1">
    <location>
        <begin position="23"/>
        <end position="197"/>
    </location>
</feature>
<keyword evidence="1" id="KW-0732">Signal</keyword>
<dbReference type="Pfam" id="PF07452">
    <property type="entry name" value="CHRD"/>
    <property type="match status" value="1"/>
</dbReference>
<organism evidence="3 4">
    <name type="scientific">Massilia norwichensis</name>
    <dbReference type="NCBI Taxonomy" id="1442366"/>
    <lineage>
        <taxon>Bacteria</taxon>
        <taxon>Pseudomonadati</taxon>
        <taxon>Pseudomonadota</taxon>
        <taxon>Betaproteobacteria</taxon>
        <taxon>Burkholderiales</taxon>
        <taxon>Oxalobacteraceae</taxon>
        <taxon>Telluria group</taxon>
        <taxon>Massilia</taxon>
    </lineage>
</organism>
<feature type="domain" description="CHRD" evidence="2">
    <location>
        <begin position="21"/>
        <end position="166"/>
    </location>
</feature>
<dbReference type="NCBIfam" id="TIGR02595">
    <property type="entry name" value="PEP_CTERM"/>
    <property type="match status" value="1"/>
</dbReference>
<name>A0ABT2AAP5_9BURK</name>